<name>A0A137NXA1_CONC2</name>
<gene>
    <name evidence="1" type="ORF">CONCODRAFT_80200</name>
</gene>
<reference evidence="1 2" key="1">
    <citation type="journal article" date="2015" name="Genome Biol. Evol.">
        <title>Phylogenomic analyses indicate that early fungi evolved digesting cell walls of algal ancestors of land plants.</title>
        <authorList>
            <person name="Chang Y."/>
            <person name="Wang S."/>
            <person name="Sekimoto S."/>
            <person name="Aerts A.L."/>
            <person name="Choi C."/>
            <person name="Clum A."/>
            <person name="LaButti K.M."/>
            <person name="Lindquist E.A."/>
            <person name="Yee Ngan C."/>
            <person name="Ohm R.A."/>
            <person name="Salamov A.A."/>
            <person name="Grigoriev I.V."/>
            <person name="Spatafora J.W."/>
            <person name="Berbee M.L."/>
        </authorList>
    </citation>
    <scope>NUCLEOTIDE SEQUENCE [LARGE SCALE GENOMIC DNA]</scope>
    <source>
        <strain evidence="1 2">NRRL 28638</strain>
    </source>
</reference>
<dbReference type="Proteomes" id="UP000070444">
    <property type="component" value="Unassembled WGS sequence"/>
</dbReference>
<evidence type="ECO:0000313" key="2">
    <source>
        <dbReference type="Proteomes" id="UP000070444"/>
    </source>
</evidence>
<dbReference type="EMBL" id="KQ964642">
    <property type="protein sequence ID" value="KXN67357.1"/>
    <property type="molecule type" value="Genomic_DNA"/>
</dbReference>
<protein>
    <submittedName>
        <fullName evidence="1">Uncharacterized protein</fullName>
    </submittedName>
</protein>
<dbReference type="AlphaFoldDB" id="A0A137NXA1"/>
<sequence length="309" mass="35617">MEDINLSQVIDNLLLDDISHHNGEEVSYLLNGTQNWDISSSQISLPSNQQHFLQAEEGSFNLNSYLANDADDSYLIEEGDTESTIPNTQQSILAGVTTPTEMMSVSDEGTDDDMDDDYVQQSSENSDYELNNHTKINNHAKVKNSTKSKEIRVENEEDYVKTLQEEYSNPDDLFNAPSFTKRTKSNNELDINLLNLPKRMRYPLDSSSITNYKELENFQVVMRNSFGYKRKKKYLKFNNILMGTKKEDEEIFKCPDSNTLEYLMETSEEYFDKTNADEGAYERNSCYDLMTLGVLMEEYADYLMKSSKN</sequence>
<accession>A0A137NXA1</accession>
<organism evidence="1 2">
    <name type="scientific">Conidiobolus coronatus (strain ATCC 28846 / CBS 209.66 / NRRL 28638)</name>
    <name type="common">Delacroixia coronata</name>
    <dbReference type="NCBI Taxonomy" id="796925"/>
    <lineage>
        <taxon>Eukaryota</taxon>
        <taxon>Fungi</taxon>
        <taxon>Fungi incertae sedis</taxon>
        <taxon>Zoopagomycota</taxon>
        <taxon>Entomophthoromycotina</taxon>
        <taxon>Entomophthoromycetes</taxon>
        <taxon>Entomophthorales</taxon>
        <taxon>Ancylistaceae</taxon>
        <taxon>Conidiobolus</taxon>
    </lineage>
</organism>
<evidence type="ECO:0000313" key="1">
    <source>
        <dbReference type="EMBL" id="KXN67357.1"/>
    </source>
</evidence>
<keyword evidence="2" id="KW-1185">Reference proteome</keyword>
<proteinExistence type="predicted"/>